<organism evidence="2 3">
    <name type="scientific">Brevifollis gellanilyticus</name>
    <dbReference type="NCBI Taxonomy" id="748831"/>
    <lineage>
        <taxon>Bacteria</taxon>
        <taxon>Pseudomonadati</taxon>
        <taxon>Verrucomicrobiota</taxon>
        <taxon>Verrucomicrobiia</taxon>
        <taxon>Verrucomicrobiales</taxon>
        <taxon>Verrucomicrobiaceae</taxon>
    </lineage>
</organism>
<dbReference type="EMBL" id="BKAG01000017">
    <property type="protein sequence ID" value="GEP43388.1"/>
    <property type="molecule type" value="Genomic_DNA"/>
</dbReference>
<feature type="transmembrane region" description="Helical" evidence="1">
    <location>
        <begin position="75"/>
        <end position="106"/>
    </location>
</feature>
<protein>
    <submittedName>
        <fullName evidence="2">Uncharacterized protein</fullName>
    </submittedName>
</protein>
<evidence type="ECO:0000256" key="1">
    <source>
        <dbReference type="SAM" id="Phobius"/>
    </source>
</evidence>
<dbReference type="RefSeq" id="WP_146850965.1">
    <property type="nucleotide sequence ID" value="NZ_BKAG01000017.1"/>
</dbReference>
<dbReference type="AlphaFoldDB" id="A0A512M9G7"/>
<gene>
    <name evidence="2" type="ORF">BGE01nite_26790</name>
</gene>
<evidence type="ECO:0000313" key="3">
    <source>
        <dbReference type="Proteomes" id="UP000321577"/>
    </source>
</evidence>
<keyword evidence="1" id="KW-0812">Transmembrane</keyword>
<keyword evidence="1" id="KW-0472">Membrane</keyword>
<dbReference type="Proteomes" id="UP000321577">
    <property type="component" value="Unassembled WGS sequence"/>
</dbReference>
<accession>A0A512M9G7</accession>
<name>A0A512M9G7_9BACT</name>
<dbReference type="OrthoDB" id="877274at2"/>
<reference evidence="2 3" key="1">
    <citation type="submission" date="2019-07" db="EMBL/GenBank/DDBJ databases">
        <title>Whole genome shotgun sequence of Brevifollis gellanilyticus NBRC 108608.</title>
        <authorList>
            <person name="Hosoyama A."/>
            <person name="Uohara A."/>
            <person name="Ohji S."/>
            <person name="Ichikawa N."/>
        </authorList>
    </citation>
    <scope>NUCLEOTIDE SEQUENCE [LARGE SCALE GENOMIC DNA]</scope>
    <source>
        <strain evidence="2 3">NBRC 108608</strain>
    </source>
</reference>
<sequence>MERILSGEKLRRQEGRWAYGEKGVPICEEVVARHGDMAITRNSYGSLCLNTPNVFFADVDAHWVPPHSFSAGGCLAFVIAGIAAGFWLHSILLAAAIVIGGPWLLLRITNSRNKRARPEGEAYARQHALQIIHEFVASNPAWHLRVYETPAGYRLLAMHDVFEPGSEAAQQALHSLHSDHQFTMLCALQSCFRARVSPKYWRAGYRPENRLPRQWPFTPEQTKIREEWVAGYDRHAASFASCRFIEELGSSAVHPDAEAVRVIHDDYCKSDSTLPIA</sequence>
<evidence type="ECO:0000313" key="2">
    <source>
        <dbReference type="EMBL" id="GEP43388.1"/>
    </source>
</evidence>
<keyword evidence="3" id="KW-1185">Reference proteome</keyword>
<comment type="caution">
    <text evidence="2">The sequence shown here is derived from an EMBL/GenBank/DDBJ whole genome shotgun (WGS) entry which is preliminary data.</text>
</comment>
<proteinExistence type="predicted"/>
<keyword evidence="1" id="KW-1133">Transmembrane helix</keyword>